<name>A0AAW5C1M4_9FIRM</name>
<dbReference type="Proteomes" id="UP000669239">
    <property type="component" value="Unassembled WGS sequence"/>
</dbReference>
<evidence type="ECO:0000313" key="4">
    <source>
        <dbReference type="Proteomes" id="UP001299608"/>
    </source>
</evidence>
<proteinExistence type="predicted"/>
<dbReference type="GeneID" id="97203691"/>
<dbReference type="InterPro" id="IPR029069">
    <property type="entry name" value="HotDog_dom_sf"/>
</dbReference>
<reference evidence="1" key="3">
    <citation type="submission" date="2022-01" db="EMBL/GenBank/DDBJ databases">
        <title>Collection of gut derived symbiotic bacterial strains cultured from healthy donors.</title>
        <authorList>
            <person name="Lin H."/>
            <person name="Kohout C."/>
            <person name="Waligurski E."/>
            <person name="Pamer E.G."/>
        </authorList>
    </citation>
    <scope>NUCLEOTIDE SEQUENCE</scope>
    <source>
        <strain evidence="1">DFI.6.55</strain>
    </source>
</reference>
<protein>
    <recommendedName>
        <fullName evidence="5">MaoC-like domain-containing protein</fullName>
    </recommendedName>
</protein>
<evidence type="ECO:0008006" key="5">
    <source>
        <dbReference type="Google" id="ProtNLM"/>
    </source>
</evidence>
<evidence type="ECO:0000313" key="1">
    <source>
        <dbReference type="EMBL" id="MCG4749433.1"/>
    </source>
</evidence>
<sequence>MMQIIHAACAHDQHTFDGWVIGKAFYGRYDDPEPVSFETRTQRMRQGYARLSSKGYDKERNLVQDLVLVLVDPSCVNGVTRRDTYTDVFPGRPMHGLTFPSEGLKRFLRDSGDTNPIHHGKQAVVPGLWILERLQGIWQCEAAQAADTDPDDHGLPLGFHIRFFHPVRTGQTVQLVCTENAITGVCGGLIYFHLQVNKL</sequence>
<reference evidence="2" key="2">
    <citation type="submission" date="2020-02" db="EMBL/GenBank/DDBJ databases">
        <authorList>
            <person name="Littmann E."/>
            <person name="Sorbara M."/>
        </authorList>
    </citation>
    <scope>NUCLEOTIDE SEQUENCE</scope>
    <source>
        <strain evidence="2">MSK.1.17</strain>
    </source>
</reference>
<reference evidence="2 3" key="1">
    <citation type="journal article" date="2020" name="Cell Host Microbe">
        <title>Functional and Genomic Variation between Human-Derived Isolates of Lachnospiraceae Reveals Inter- and Intra-Species Diversity.</title>
        <authorList>
            <person name="Sorbara M.T."/>
            <person name="Littmann E.R."/>
            <person name="Fontana E."/>
            <person name="Moody T.U."/>
            <person name="Kohout C.E."/>
            <person name="Gjonbalaj M."/>
            <person name="Eaton V."/>
            <person name="Seok R."/>
            <person name="Leiner I.M."/>
            <person name="Pamer E.G."/>
        </authorList>
    </citation>
    <scope>NUCLEOTIDE SEQUENCE [LARGE SCALE GENOMIC DNA]</scope>
    <source>
        <strain evidence="2 3">MSK.1.17</strain>
    </source>
</reference>
<comment type="caution">
    <text evidence="1">The sequence shown here is derived from an EMBL/GenBank/DDBJ whole genome shotgun (WGS) entry which is preliminary data.</text>
</comment>
<accession>A0AAW5C1M4</accession>
<dbReference type="SUPFAM" id="SSF54637">
    <property type="entry name" value="Thioesterase/thiol ester dehydrase-isomerase"/>
    <property type="match status" value="1"/>
</dbReference>
<dbReference type="EMBL" id="JAKNGE010000066">
    <property type="protein sequence ID" value="MCG4749433.1"/>
    <property type="molecule type" value="Genomic_DNA"/>
</dbReference>
<evidence type="ECO:0000313" key="2">
    <source>
        <dbReference type="EMBL" id="NSJ51556.1"/>
    </source>
</evidence>
<dbReference type="Gene3D" id="3.10.129.10">
    <property type="entry name" value="Hotdog Thioesterase"/>
    <property type="match status" value="1"/>
</dbReference>
<organism evidence="1 4">
    <name type="scientific">Enterocloster aldenensis</name>
    <dbReference type="NCBI Taxonomy" id="358742"/>
    <lineage>
        <taxon>Bacteria</taxon>
        <taxon>Bacillati</taxon>
        <taxon>Bacillota</taxon>
        <taxon>Clostridia</taxon>
        <taxon>Lachnospirales</taxon>
        <taxon>Lachnospiraceae</taxon>
        <taxon>Enterocloster</taxon>
    </lineage>
</organism>
<dbReference type="RefSeq" id="WP_165642887.1">
    <property type="nucleotide sequence ID" value="NZ_BAABZL010000001.1"/>
</dbReference>
<dbReference type="Proteomes" id="UP001299608">
    <property type="component" value="Unassembled WGS sequence"/>
</dbReference>
<dbReference type="AlphaFoldDB" id="A0AAW5C1M4"/>
<evidence type="ECO:0000313" key="3">
    <source>
        <dbReference type="Proteomes" id="UP000669239"/>
    </source>
</evidence>
<dbReference type="EMBL" id="JAAITT010000043">
    <property type="protein sequence ID" value="NSJ51556.1"/>
    <property type="molecule type" value="Genomic_DNA"/>
</dbReference>
<keyword evidence="3" id="KW-1185">Reference proteome</keyword>
<gene>
    <name evidence="2" type="ORF">G5B36_23015</name>
    <name evidence="1" type="ORF">L0N08_28925</name>
</gene>